<protein>
    <recommendedName>
        <fullName evidence="8">Flavoprotein</fullName>
    </recommendedName>
</protein>
<sequence length="405" mass="45438">MVVGGGAAGFFCAINAAEMNPDLEVVILEKSNKVLSKVKISGGGRCNVTHACFDISELIQYYPRGGQFLKKCFHWFNPQHTIQWFKLRNVHLVAEPDGRMFSSTNTSQTIINCFLDEARKKNIRIMLNKNITSIISANQLFKLTTHTSETFEANYVCITTGGFPKPEQWNWIAALGHTIVPPVPSLFTFNMHKHAIQQLSGIAIPNVCVRIANTKLEQSGALLITHFGFSGPAILKLSAWGARWLAENNYHFNININWISNETEHTIRSSLQTYRSTNPKQSIGTRCMYNFPERLWHYFLTAVQINPQSKWADISNQQINQLIKKLLYDSYLIQGKTTFKDEFVTAGGVQLNEVNANTMESKKIPGLYFAGEVLDIDGVTGGFNFQNAWTTAFIAASAIAKSSRQ</sequence>
<dbReference type="OrthoDB" id="9773233at2"/>
<dbReference type="Pfam" id="PF03486">
    <property type="entry name" value="HI0933_like"/>
    <property type="match status" value="1"/>
</dbReference>
<dbReference type="InterPro" id="IPR057661">
    <property type="entry name" value="RsdA/BaiN/AoA(So)_Rossmann"/>
</dbReference>
<comment type="cofactor">
    <cofactor evidence="1">
        <name>FAD</name>
        <dbReference type="ChEBI" id="CHEBI:57692"/>
    </cofactor>
</comment>
<dbReference type="SUPFAM" id="SSF51905">
    <property type="entry name" value="FAD/NAD(P)-binding domain"/>
    <property type="match status" value="1"/>
</dbReference>
<keyword evidence="2" id="KW-0285">Flavoprotein</keyword>
<keyword evidence="7" id="KW-1185">Reference proteome</keyword>
<dbReference type="NCBIfam" id="TIGR00275">
    <property type="entry name" value="aminoacetone oxidase family FAD-binding enzyme"/>
    <property type="match status" value="1"/>
</dbReference>
<dbReference type="Proteomes" id="UP000249720">
    <property type="component" value="Unassembled WGS sequence"/>
</dbReference>
<name>A0A2W7SCL7_9BACT</name>
<keyword evidence="3" id="KW-0274">FAD</keyword>
<evidence type="ECO:0000256" key="1">
    <source>
        <dbReference type="ARBA" id="ARBA00001974"/>
    </source>
</evidence>
<evidence type="ECO:0008006" key="8">
    <source>
        <dbReference type="Google" id="ProtNLM"/>
    </source>
</evidence>
<dbReference type="AlphaFoldDB" id="A0A2W7SCL7"/>
<dbReference type="PANTHER" id="PTHR42887">
    <property type="entry name" value="OS12G0638800 PROTEIN"/>
    <property type="match status" value="1"/>
</dbReference>
<dbReference type="SUPFAM" id="SSF160996">
    <property type="entry name" value="HI0933 insert domain-like"/>
    <property type="match status" value="1"/>
</dbReference>
<evidence type="ECO:0000256" key="3">
    <source>
        <dbReference type="ARBA" id="ARBA00022827"/>
    </source>
</evidence>
<dbReference type="InterPro" id="IPR055178">
    <property type="entry name" value="RsdA/BaiN/AoA(So)-like_dom"/>
</dbReference>
<dbReference type="InterPro" id="IPR036188">
    <property type="entry name" value="FAD/NAD-bd_sf"/>
</dbReference>
<evidence type="ECO:0000313" key="7">
    <source>
        <dbReference type="Proteomes" id="UP000249720"/>
    </source>
</evidence>
<evidence type="ECO:0000313" key="6">
    <source>
        <dbReference type="EMBL" id="PZX64789.1"/>
    </source>
</evidence>
<proteinExistence type="predicted"/>
<feature type="domain" description="RsdA/BaiN/AoA(So)-like Rossmann fold-like" evidence="4">
    <location>
        <begin position="1"/>
        <end position="397"/>
    </location>
</feature>
<dbReference type="Gene3D" id="1.10.8.260">
    <property type="entry name" value="HI0933 insert domain-like"/>
    <property type="match status" value="1"/>
</dbReference>
<accession>A0A2W7SCL7</accession>
<dbReference type="Gene3D" id="2.40.30.10">
    <property type="entry name" value="Translation factors"/>
    <property type="match status" value="1"/>
</dbReference>
<organism evidence="6 7">
    <name type="scientific">Hydrotalea sandarakina</name>
    <dbReference type="NCBI Taxonomy" id="1004304"/>
    <lineage>
        <taxon>Bacteria</taxon>
        <taxon>Pseudomonadati</taxon>
        <taxon>Bacteroidota</taxon>
        <taxon>Chitinophagia</taxon>
        <taxon>Chitinophagales</taxon>
        <taxon>Chitinophagaceae</taxon>
        <taxon>Hydrotalea</taxon>
    </lineage>
</organism>
<dbReference type="Gene3D" id="3.50.50.60">
    <property type="entry name" value="FAD/NAD(P)-binding domain"/>
    <property type="match status" value="1"/>
</dbReference>
<dbReference type="InterPro" id="IPR023166">
    <property type="entry name" value="BaiN-like_dom_sf"/>
</dbReference>
<dbReference type="Pfam" id="PF22780">
    <property type="entry name" value="HI0933_like_1st"/>
    <property type="match status" value="1"/>
</dbReference>
<reference evidence="6 7" key="1">
    <citation type="submission" date="2018-06" db="EMBL/GenBank/DDBJ databases">
        <title>Genomic Encyclopedia of Archaeal and Bacterial Type Strains, Phase II (KMG-II): from individual species to whole genera.</title>
        <authorList>
            <person name="Goeker M."/>
        </authorList>
    </citation>
    <scope>NUCLEOTIDE SEQUENCE [LARGE SCALE GENOMIC DNA]</scope>
    <source>
        <strain evidence="6 7">DSM 23241</strain>
    </source>
</reference>
<evidence type="ECO:0000256" key="2">
    <source>
        <dbReference type="ARBA" id="ARBA00022630"/>
    </source>
</evidence>
<evidence type="ECO:0000259" key="4">
    <source>
        <dbReference type="Pfam" id="PF03486"/>
    </source>
</evidence>
<comment type="caution">
    <text evidence="6">The sequence shown here is derived from an EMBL/GenBank/DDBJ whole genome shotgun (WGS) entry which is preliminary data.</text>
</comment>
<dbReference type="EMBL" id="QKZV01000002">
    <property type="protein sequence ID" value="PZX64789.1"/>
    <property type="molecule type" value="Genomic_DNA"/>
</dbReference>
<dbReference type="InterPro" id="IPR004792">
    <property type="entry name" value="BaiN-like"/>
</dbReference>
<feature type="domain" description="RsdA/BaiN/AoA(So)-like insert" evidence="5">
    <location>
        <begin position="183"/>
        <end position="344"/>
    </location>
</feature>
<gene>
    <name evidence="6" type="ORF">LX80_00990</name>
</gene>
<dbReference type="PANTHER" id="PTHR42887:SF2">
    <property type="entry name" value="OS12G0638800 PROTEIN"/>
    <property type="match status" value="1"/>
</dbReference>
<evidence type="ECO:0000259" key="5">
    <source>
        <dbReference type="Pfam" id="PF22780"/>
    </source>
</evidence>